<sequence length="128" mass="14520">MLDIGFTELLLVAIIALVVLGPKRLPEAIRVSIYWAGKLRRSFQSMKEELEREIGADEIKQQLYNEAIMKEHSKDHDQIQHEEKGFVVGDKQGFSQLNAVTESTKESNVITDHQCDLTPCNQPGKNKL</sequence>
<comment type="subunit">
    <text evidence="9">The Tat system comprises two distinct complexes: a TatABC complex, containing multiple copies of TatA, TatB and TatC subunits, and a separate TatA complex, containing only TatA subunits. Substrates initially bind to the TatABC complex, which probably triggers association of the separate TatA complex to form the active translocon.</text>
</comment>
<protein>
    <recommendedName>
        <fullName evidence="9">Sec-independent protein translocase protein TatB</fullName>
    </recommendedName>
</protein>
<dbReference type="HAMAP" id="MF_00237">
    <property type="entry name" value="TatB"/>
    <property type="match status" value="1"/>
</dbReference>
<keyword evidence="3 9" id="KW-1003">Cell membrane</keyword>
<name>A0AA90NPQ8_9GAMM</name>
<organism evidence="10 11">
    <name type="scientific">Candidatus Endonucleibacter bathymodioli</name>
    <dbReference type="NCBI Taxonomy" id="539814"/>
    <lineage>
        <taxon>Bacteria</taxon>
        <taxon>Pseudomonadati</taxon>
        <taxon>Pseudomonadota</taxon>
        <taxon>Gammaproteobacteria</taxon>
        <taxon>Oceanospirillales</taxon>
        <taxon>Endozoicomonadaceae</taxon>
        <taxon>Candidatus Endonucleibacter</taxon>
    </lineage>
</organism>
<keyword evidence="4 9" id="KW-0812">Transmembrane</keyword>
<comment type="caution">
    <text evidence="10">The sequence shown here is derived from an EMBL/GenBank/DDBJ whole genome shotgun (WGS) entry which is preliminary data.</text>
</comment>
<dbReference type="EMBL" id="JASXSV010000003">
    <property type="protein sequence ID" value="MDP0588214.1"/>
    <property type="molecule type" value="Genomic_DNA"/>
</dbReference>
<dbReference type="PANTHER" id="PTHR33162">
    <property type="entry name" value="SEC-INDEPENDENT PROTEIN TRANSLOCASE PROTEIN TATA, CHLOROPLASTIC"/>
    <property type="match status" value="1"/>
</dbReference>
<evidence type="ECO:0000256" key="6">
    <source>
        <dbReference type="ARBA" id="ARBA00022989"/>
    </source>
</evidence>
<dbReference type="AlphaFoldDB" id="A0AA90NPQ8"/>
<evidence type="ECO:0000256" key="9">
    <source>
        <dbReference type="HAMAP-Rule" id="MF_00237"/>
    </source>
</evidence>
<evidence type="ECO:0000313" key="11">
    <source>
        <dbReference type="Proteomes" id="UP001178148"/>
    </source>
</evidence>
<keyword evidence="2 9" id="KW-0813">Transport</keyword>
<dbReference type="GO" id="GO:0033281">
    <property type="term" value="C:TAT protein transport complex"/>
    <property type="evidence" value="ECO:0007669"/>
    <property type="project" value="UniProtKB-UniRule"/>
</dbReference>
<comment type="function">
    <text evidence="9">Part of the twin-arginine translocation (Tat) system that transports large folded proteins containing a characteristic twin-arginine motif in their signal peptide across membranes. Together with TatC, TatB is part of a receptor directly interacting with Tat signal peptides. TatB may form an oligomeric binding site that transiently accommodates folded Tat precursor proteins before their translocation.</text>
</comment>
<proteinExistence type="inferred from homology"/>
<evidence type="ECO:0000256" key="1">
    <source>
        <dbReference type="ARBA" id="ARBA00004167"/>
    </source>
</evidence>
<dbReference type="PRINTS" id="PR01506">
    <property type="entry name" value="TATBPROTEIN"/>
</dbReference>
<evidence type="ECO:0000256" key="7">
    <source>
        <dbReference type="ARBA" id="ARBA00023010"/>
    </source>
</evidence>
<evidence type="ECO:0000256" key="8">
    <source>
        <dbReference type="ARBA" id="ARBA00023136"/>
    </source>
</evidence>
<keyword evidence="11" id="KW-1185">Reference proteome</keyword>
<accession>A0AA90NPQ8</accession>
<keyword evidence="6 9" id="KW-1133">Transmembrane helix</keyword>
<dbReference type="Gene3D" id="1.20.5.3310">
    <property type="match status" value="1"/>
</dbReference>
<dbReference type="PANTHER" id="PTHR33162:SF1">
    <property type="entry name" value="SEC-INDEPENDENT PROTEIN TRANSLOCASE PROTEIN TATA, CHLOROPLASTIC"/>
    <property type="match status" value="1"/>
</dbReference>
<dbReference type="Pfam" id="PF02416">
    <property type="entry name" value="TatA_B_E"/>
    <property type="match status" value="1"/>
</dbReference>
<comment type="similarity">
    <text evidence="9">Belongs to the TatB family.</text>
</comment>
<evidence type="ECO:0000256" key="3">
    <source>
        <dbReference type="ARBA" id="ARBA00022475"/>
    </source>
</evidence>
<evidence type="ECO:0000256" key="5">
    <source>
        <dbReference type="ARBA" id="ARBA00022927"/>
    </source>
</evidence>
<evidence type="ECO:0000256" key="4">
    <source>
        <dbReference type="ARBA" id="ARBA00022692"/>
    </source>
</evidence>
<keyword evidence="8 9" id="KW-0472">Membrane</keyword>
<dbReference type="Proteomes" id="UP001178148">
    <property type="component" value="Unassembled WGS sequence"/>
</dbReference>
<gene>
    <name evidence="9 10" type="primary">tatB</name>
    <name evidence="10" type="ORF">QS748_03025</name>
</gene>
<dbReference type="GO" id="GO:0043953">
    <property type="term" value="P:protein transport by the Tat complex"/>
    <property type="evidence" value="ECO:0007669"/>
    <property type="project" value="UniProtKB-UniRule"/>
</dbReference>
<dbReference type="NCBIfam" id="TIGR01410">
    <property type="entry name" value="tatB"/>
    <property type="match status" value="1"/>
</dbReference>
<dbReference type="GO" id="GO:0008320">
    <property type="term" value="F:protein transmembrane transporter activity"/>
    <property type="evidence" value="ECO:0007669"/>
    <property type="project" value="UniProtKB-UniRule"/>
</dbReference>
<dbReference type="InterPro" id="IPR018448">
    <property type="entry name" value="TatB"/>
</dbReference>
<keyword evidence="5 9" id="KW-0653">Protein transport</keyword>
<evidence type="ECO:0000256" key="2">
    <source>
        <dbReference type="ARBA" id="ARBA00022448"/>
    </source>
</evidence>
<keyword evidence="7 9" id="KW-0811">Translocation</keyword>
<evidence type="ECO:0000313" key="10">
    <source>
        <dbReference type="EMBL" id="MDP0588214.1"/>
    </source>
</evidence>
<comment type="subcellular location">
    <subcellularLocation>
        <location evidence="9">Cell membrane</location>
        <topology evidence="9">Single-pass membrane protein</topology>
    </subcellularLocation>
    <subcellularLocation>
        <location evidence="1">Membrane</location>
        <topology evidence="1">Single-pass membrane protein</topology>
    </subcellularLocation>
</comment>
<reference evidence="10 11" key="1">
    <citation type="journal article" date="2023" name="bioRxiv">
        <title>An intranuclear bacterial parasite of deep-sea mussels expresses apoptosis inhibitors acquired from its host.</title>
        <authorList>
            <person name="Gonzalez Porras M.A."/>
            <person name="Assie A."/>
            <person name="Tietjen M."/>
            <person name="Violette M."/>
            <person name="Kleiner M."/>
            <person name="Gruber-Vodicka H."/>
            <person name="Dubilier N."/>
            <person name="Leisch N."/>
        </authorList>
    </citation>
    <scope>NUCLEOTIDE SEQUENCE [LARGE SCALE GENOMIC DNA]</scope>
    <source>
        <strain evidence="10">IAP13</strain>
    </source>
</reference>
<dbReference type="InterPro" id="IPR003369">
    <property type="entry name" value="TatA/B/E"/>
</dbReference>